<gene>
    <name evidence="1" type="ORF">ABVT11_00780</name>
</gene>
<proteinExistence type="predicted"/>
<evidence type="ECO:0000313" key="1">
    <source>
        <dbReference type="EMBL" id="MET1488341.1"/>
    </source>
</evidence>
<organism evidence="1 2">
    <name type="scientific">Uliginosibacterium paludis</name>
    <dbReference type="NCBI Taxonomy" id="1615952"/>
    <lineage>
        <taxon>Bacteria</taxon>
        <taxon>Pseudomonadati</taxon>
        <taxon>Pseudomonadota</taxon>
        <taxon>Betaproteobacteria</taxon>
        <taxon>Rhodocyclales</taxon>
        <taxon>Zoogloeaceae</taxon>
        <taxon>Uliginosibacterium</taxon>
    </lineage>
</organism>
<comment type="caution">
    <text evidence="1">The sequence shown here is derived from an EMBL/GenBank/DDBJ whole genome shotgun (WGS) entry which is preliminary data.</text>
</comment>
<sequence length="260" mass="27572">MMDKRFQDQAQGLRQLLHAAPPEVLAVLPCGQGSMNWVAGQLRARAASGARILAMEERRAYGNLADCLGISPRFDLAAAMRGELPLDACIHESVAGLDVTLVAALADALGKDRIFNQRCEAQLRVLRSGWDEWVVLARGGSIEGFSQLSLASPRFLVALSSDPMSLTAAYACLKQIAAAGGERLVSICMTDAEAPHARQTLQRLCDVVLQRLDMPLQPVSSVGEALACGRHEPGSGADAYIDRLVRAAAGGARQGLAAKG</sequence>
<evidence type="ECO:0008006" key="3">
    <source>
        <dbReference type="Google" id="ProtNLM"/>
    </source>
</evidence>
<dbReference type="EMBL" id="JBEWLZ010000001">
    <property type="protein sequence ID" value="MET1488341.1"/>
    <property type="molecule type" value="Genomic_DNA"/>
</dbReference>
<reference evidence="1 2" key="1">
    <citation type="submission" date="2024-07" db="EMBL/GenBank/DDBJ databases">
        <title>Uliginosibacterium paludis KCTC:42655.</title>
        <authorList>
            <person name="Kim M.K."/>
        </authorList>
    </citation>
    <scope>NUCLEOTIDE SEQUENCE [LARGE SCALE GENOMIC DNA]</scope>
    <source>
        <strain evidence="1 2">KCTC 42655</strain>
    </source>
</reference>
<evidence type="ECO:0000313" key="2">
    <source>
        <dbReference type="Proteomes" id="UP001548590"/>
    </source>
</evidence>
<dbReference type="Gene3D" id="3.40.50.300">
    <property type="entry name" value="P-loop containing nucleotide triphosphate hydrolases"/>
    <property type="match status" value="1"/>
</dbReference>
<name>A0ABV2CKB4_9RHOO</name>
<keyword evidence="2" id="KW-1185">Reference proteome</keyword>
<dbReference type="SUPFAM" id="SSF52540">
    <property type="entry name" value="P-loop containing nucleoside triphosphate hydrolases"/>
    <property type="match status" value="1"/>
</dbReference>
<accession>A0ABV2CKB4</accession>
<dbReference type="InterPro" id="IPR027417">
    <property type="entry name" value="P-loop_NTPase"/>
</dbReference>
<dbReference type="Proteomes" id="UP001548590">
    <property type="component" value="Unassembled WGS sequence"/>
</dbReference>
<protein>
    <recommendedName>
        <fullName evidence="3">Flagellar FleN</fullName>
    </recommendedName>
</protein>
<dbReference type="RefSeq" id="WP_345926375.1">
    <property type="nucleotide sequence ID" value="NZ_JBDIVF010000003.1"/>
</dbReference>